<protein>
    <recommendedName>
        <fullName evidence="3">DUF6542 domain-containing protein</fullName>
    </recommendedName>
</protein>
<feature type="domain" description="DUF6542" evidence="3">
    <location>
        <begin position="24"/>
        <end position="143"/>
    </location>
</feature>
<feature type="transmembrane region" description="Helical" evidence="2">
    <location>
        <begin position="56"/>
        <end position="72"/>
    </location>
</feature>
<dbReference type="RefSeq" id="WP_328858491.1">
    <property type="nucleotide sequence ID" value="NZ_CP108021.1"/>
</dbReference>
<evidence type="ECO:0000313" key="4">
    <source>
        <dbReference type="EMBL" id="WUM21407.1"/>
    </source>
</evidence>
<reference evidence="4 5" key="1">
    <citation type="submission" date="2022-10" db="EMBL/GenBank/DDBJ databases">
        <title>The complete genomes of actinobacterial strains from the NBC collection.</title>
        <authorList>
            <person name="Joergensen T.S."/>
            <person name="Alvarez Arevalo M."/>
            <person name="Sterndorff E.B."/>
            <person name="Faurdal D."/>
            <person name="Vuksanovic O."/>
            <person name="Mourched A.-S."/>
            <person name="Charusanti P."/>
            <person name="Shaw S."/>
            <person name="Blin K."/>
            <person name="Weber T."/>
        </authorList>
    </citation>
    <scope>NUCLEOTIDE SEQUENCE [LARGE SCALE GENOMIC DNA]</scope>
    <source>
        <strain evidence="4 5">NBC_00319</strain>
    </source>
</reference>
<feature type="transmembrane region" description="Helical" evidence="2">
    <location>
        <begin position="84"/>
        <end position="100"/>
    </location>
</feature>
<dbReference type="KEGG" id="whr:OG579_06340"/>
<feature type="compositionally biased region" description="Basic and acidic residues" evidence="1">
    <location>
        <begin position="269"/>
        <end position="342"/>
    </location>
</feature>
<keyword evidence="2" id="KW-0812">Transmembrane</keyword>
<proteinExistence type="predicted"/>
<dbReference type="Proteomes" id="UP001432128">
    <property type="component" value="Chromosome"/>
</dbReference>
<name>A0AAU4K5Y7_9NOCA</name>
<organism evidence="4 5">
    <name type="scientific">Williamsia herbipolensis</name>
    <dbReference type="NCBI Taxonomy" id="1603258"/>
    <lineage>
        <taxon>Bacteria</taxon>
        <taxon>Bacillati</taxon>
        <taxon>Actinomycetota</taxon>
        <taxon>Actinomycetes</taxon>
        <taxon>Mycobacteriales</taxon>
        <taxon>Nocardiaceae</taxon>
        <taxon>Williamsia</taxon>
    </lineage>
</organism>
<keyword evidence="2" id="KW-0472">Membrane</keyword>
<feature type="transmembrane region" description="Helical" evidence="2">
    <location>
        <begin position="120"/>
        <end position="141"/>
    </location>
</feature>
<dbReference type="EMBL" id="CP108021">
    <property type="protein sequence ID" value="WUM21407.1"/>
    <property type="molecule type" value="Genomic_DNA"/>
</dbReference>
<dbReference type="InterPro" id="IPR046672">
    <property type="entry name" value="DUF6542"/>
</dbReference>
<feature type="compositionally biased region" description="Basic and acidic residues" evidence="1">
    <location>
        <begin position="222"/>
        <end position="239"/>
    </location>
</feature>
<dbReference type="AlphaFoldDB" id="A0AAU4K5Y7"/>
<sequence length="359" mass="39214">MFSAQQTRSGIPTEQQSVLPTVRGVPWWGAVLIALVPTVAGAIIDASNTDGLSTTYRILYFIGCVVAVLAVRRRSLFTAISQPPLIAFGVALITLYLLKADSGSGLRQLILNVMLPIAKTFPLMAWTFIAVAVLGVGRALLTRGRTESTPKRSARHHAAKATTRTRTRTAATAKSDGATTEAGARASRRPGARGAAPRSDEPDRTRARRIADEPTRVTNRRPGAERTSRPDRTPPERGRSTPAPLAGHRRTDVAPTPASRWDSPAPRRPATDDASARRRDDEAARRRDDEAARRRDDEAARRRPPPRGERDLAVPRSEREVPPRSDGTGRRRPPPSRDESPRPGDLPPIPRARYRGVNP</sequence>
<feature type="compositionally biased region" description="Basic residues" evidence="1">
    <location>
        <begin position="152"/>
        <end position="167"/>
    </location>
</feature>
<evidence type="ECO:0000313" key="5">
    <source>
        <dbReference type="Proteomes" id="UP001432128"/>
    </source>
</evidence>
<feature type="compositionally biased region" description="Basic and acidic residues" evidence="1">
    <location>
        <begin position="198"/>
        <end position="215"/>
    </location>
</feature>
<accession>A0AAU4K5Y7</accession>
<evidence type="ECO:0000256" key="2">
    <source>
        <dbReference type="SAM" id="Phobius"/>
    </source>
</evidence>
<evidence type="ECO:0000259" key="3">
    <source>
        <dbReference type="Pfam" id="PF20177"/>
    </source>
</evidence>
<evidence type="ECO:0000256" key="1">
    <source>
        <dbReference type="SAM" id="MobiDB-lite"/>
    </source>
</evidence>
<gene>
    <name evidence="4" type="ORF">OG579_06340</name>
</gene>
<feature type="transmembrane region" description="Helical" evidence="2">
    <location>
        <begin position="25"/>
        <end position="44"/>
    </location>
</feature>
<feature type="region of interest" description="Disordered" evidence="1">
    <location>
        <begin position="145"/>
        <end position="359"/>
    </location>
</feature>
<keyword evidence="5" id="KW-1185">Reference proteome</keyword>
<dbReference type="Pfam" id="PF20177">
    <property type="entry name" value="DUF6542"/>
    <property type="match status" value="1"/>
</dbReference>
<keyword evidence="2" id="KW-1133">Transmembrane helix</keyword>